<accession>A0A1Q5PI31</accession>
<dbReference type="PANTHER" id="PTHR10900">
    <property type="entry name" value="PERIOSTIN-RELATED"/>
    <property type="match status" value="1"/>
</dbReference>
<comment type="caution">
    <text evidence="2">The sequence shown here is derived from an EMBL/GenBank/DDBJ whole genome shotgun (WGS) entry which is preliminary data.</text>
</comment>
<name>A0A1Q5PI31_9BACT</name>
<dbReference type="Gene3D" id="2.30.180.10">
    <property type="entry name" value="FAS1 domain"/>
    <property type="match status" value="1"/>
</dbReference>
<dbReference type="PANTHER" id="PTHR10900:SF77">
    <property type="entry name" value="FI19380P1"/>
    <property type="match status" value="1"/>
</dbReference>
<evidence type="ECO:0000259" key="1">
    <source>
        <dbReference type="PROSITE" id="PS50213"/>
    </source>
</evidence>
<dbReference type="EMBL" id="LVWA01000002">
    <property type="protein sequence ID" value="OKL41885.1"/>
    <property type="molecule type" value="Genomic_DNA"/>
</dbReference>
<dbReference type="AlphaFoldDB" id="A0A1Q5PI31"/>
<dbReference type="Pfam" id="PF02469">
    <property type="entry name" value="Fasciclin"/>
    <property type="match status" value="1"/>
</dbReference>
<dbReference type="InterPro" id="IPR036378">
    <property type="entry name" value="FAS1_dom_sf"/>
</dbReference>
<dbReference type="InterPro" id="IPR000782">
    <property type="entry name" value="FAS1_domain"/>
</dbReference>
<protein>
    <recommendedName>
        <fullName evidence="1">FAS1 domain-containing protein</fullName>
    </recommendedName>
</protein>
<gene>
    <name evidence="2" type="ORF">A3841_07665</name>
</gene>
<dbReference type="FunFam" id="2.30.180.10:FF:000032">
    <property type="entry name" value="Fasciclin domain-containing protein, putative"/>
    <property type="match status" value="1"/>
</dbReference>
<reference evidence="2 3" key="1">
    <citation type="submission" date="2016-03" db="EMBL/GenBank/DDBJ databases">
        <title>Genome sequence of Pontibacter sp. nov., of the family cytophagaceae, isolated from marine sediment of the Yellow Sea, China.</title>
        <authorList>
            <person name="Zhang G."/>
            <person name="Zhang R."/>
        </authorList>
    </citation>
    <scope>NUCLEOTIDE SEQUENCE [LARGE SCALE GENOMIC DNA]</scope>
    <source>
        <strain evidence="2 3">S10-8</strain>
    </source>
</reference>
<evidence type="ECO:0000313" key="3">
    <source>
        <dbReference type="Proteomes" id="UP000186551"/>
    </source>
</evidence>
<feature type="domain" description="FAS1" evidence="1">
    <location>
        <begin position="86"/>
        <end position="220"/>
    </location>
</feature>
<proteinExistence type="predicted"/>
<evidence type="ECO:0000313" key="2">
    <source>
        <dbReference type="EMBL" id="OKL41885.1"/>
    </source>
</evidence>
<sequence>MALAATMLFGFGCASSNDAMNDTTAMDDDMTMSETQTMAGDDPDAVVIEESVVAVTPIATLDVTTLSLEDPTDIDQMFESVEDTEQYDAFELAKMEPNLSTFVTLVEQSGFKADLDRLDEFTLLAPTNEAFAKLGKDKLEALVLSDNQAILKSVLQAHVLPNKVASSQFENNSIIEVGENSHIPVEVGVNNTDIRIGGAQLVKSNIEASNGMIHVIDSVILPSDVQENSAIGF</sequence>
<dbReference type="SUPFAM" id="SSF82153">
    <property type="entry name" value="FAS1 domain"/>
    <property type="match status" value="1"/>
</dbReference>
<dbReference type="Proteomes" id="UP000186551">
    <property type="component" value="Unassembled WGS sequence"/>
</dbReference>
<dbReference type="STRING" id="1797110.A3841_07665"/>
<dbReference type="PROSITE" id="PS50213">
    <property type="entry name" value="FAS1"/>
    <property type="match status" value="1"/>
</dbReference>
<dbReference type="SMART" id="SM00554">
    <property type="entry name" value="FAS1"/>
    <property type="match status" value="1"/>
</dbReference>
<dbReference type="InterPro" id="IPR050904">
    <property type="entry name" value="Adhesion/Biosynth-related"/>
</dbReference>
<keyword evidence="3" id="KW-1185">Reference proteome</keyword>
<organism evidence="2 3">
    <name type="scientific">Pontibacter flavimaris</name>
    <dbReference type="NCBI Taxonomy" id="1797110"/>
    <lineage>
        <taxon>Bacteria</taxon>
        <taxon>Pseudomonadati</taxon>
        <taxon>Bacteroidota</taxon>
        <taxon>Cytophagia</taxon>
        <taxon>Cytophagales</taxon>
        <taxon>Hymenobacteraceae</taxon>
        <taxon>Pontibacter</taxon>
    </lineage>
</organism>